<dbReference type="InterPro" id="IPR018294">
    <property type="entry name" value="ISPD_synthase_CS"/>
</dbReference>
<dbReference type="SUPFAM" id="SSF53254">
    <property type="entry name" value="Phosphoglycerate mutase-like"/>
    <property type="match status" value="1"/>
</dbReference>
<name>A0A4Q9FB35_9FLAO</name>
<evidence type="ECO:0000313" key="2">
    <source>
        <dbReference type="Proteomes" id="UP000291142"/>
    </source>
</evidence>
<dbReference type="RefSeq" id="WP_130965286.1">
    <property type="nucleotide sequence ID" value="NZ_SIRT01000014.1"/>
</dbReference>
<organism evidence="1 2">
    <name type="scientific">Hyunsoonleella flava</name>
    <dbReference type="NCBI Taxonomy" id="2527939"/>
    <lineage>
        <taxon>Bacteria</taxon>
        <taxon>Pseudomonadati</taxon>
        <taxon>Bacteroidota</taxon>
        <taxon>Flavobacteriia</taxon>
        <taxon>Flavobacteriales</taxon>
        <taxon>Flavobacteriaceae</taxon>
    </lineage>
</organism>
<sequence length="162" mass="18459">MKKLILVRHAKSSWEFDVIDHERPLKNRGIKDANLVANELKSYNINPDKVLISDAARTKLTAQILLPALNIPDSKVSFEHKLYDFSGRDLVEVVRSCDDDIKTLMVFGHNHAITAFVNTYGDRFIDNVPTCGVVTVEFNEDKWSEINPGKTVFTIFPRDLKE</sequence>
<dbReference type="GO" id="GO:0008299">
    <property type="term" value="P:isoprenoid biosynthetic process"/>
    <property type="evidence" value="ECO:0007669"/>
    <property type="project" value="InterPro"/>
</dbReference>
<proteinExistence type="predicted"/>
<keyword evidence="2" id="KW-1185">Reference proteome</keyword>
<reference evidence="1 2" key="1">
    <citation type="submission" date="2019-02" db="EMBL/GenBank/DDBJ databases">
        <title>Hyunsoonleella sp., isolated from marine sediment.</title>
        <authorList>
            <person name="Liu B.-T."/>
        </authorList>
    </citation>
    <scope>NUCLEOTIDE SEQUENCE [LARGE SCALE GENOMIC DNA]</scope>
    <source>
        <strain evidence="1 2">T58</strain>
    </source>
</reference>
<dbReference type="AlphaFoldDB" id="A0A4Q9FB35"/>
<dbReference type="CDD" id="cd07067">
    <property type="entry name" value="HP_PGM_like"/>
    <property type="match status" value="1"/>
</dbReference>
<evidence type="ECO:0000313" key="1">
    <source>
        <dbReference type="EMBL" id="TBN00476.1"/>
    </source>
</evidence>
<dbReference type="OrthoDB" id="9810154at2"/>
<dbReference type="GO" id="GO:0003824">
    <property type="term" value="F:catalytic activity"/>
    <property type="evidence" value="ECO:0007669"/>
    <property type="project" value="InterPro"/>
</dbReference>
<protein>
    <submittedName>
        <fullName evidence="1">Histidine phosphatase family protein</fullName>
    </submittedName>
</protein>
<dbReference type="EMBL" id="SIRT01000014">
    <property type="protein sequence ID" value="TBN00476.1"/>
    <property type="molecule type" value="Genomic_DNA"/>
</dbReference>
<dbReference type="InterPro" id="IPR029033">
    <property type="entry name" value="His_PPase_superfam"/>
</dbReference>
<dbReference type="Gene3D" id="3.40.50.1240">
    <property type="entry name" value="Phosphoglycerate mutase-like"/>
    <property type="match status" value="1"/>
</dbReference>
<dbReference type="Pfam" id="PF00300">
    <property type="entry name" value="His_Phos_1"/>
    <property type="match status" value="1"/>
</dbReference>
<dbReference type="SMART" id="SM00855">
    <property type="entry name" value="PGAM"/>
    <property type="match status" value="1"/>
</dbReference>
<gene>
    <name evidence="1" type="ORF">EYD45_14515</name>
</gene>
<comment type="caution">
    <text evidence="1">The sequence shown here is derived from an EMBL/GenBank/DDBJ whole genome shotgun (WGS) entry which is preliminary data.</text>
</comment>
<dbReference type="PANTHER" id="PTHR47623:SF1">
    <property type="entry name" value="OS09G0287300 PROTEIN"/>
    <property type="match status" value="1"/>
</dbReference>
<dbReference type="PROSITE" id="PS01295">
    <property type="entry name" value="ISPD"/>
    <property type="match status" value="1"/>
</dbReference>
<accession>A0A4Q9FB35</accession>
<dbReference type="PANTHER" id="PTHR47623">
    <property type="entry name" value="OS09G0287300 PROTEIN"/>
    <property type="match status" value="1"/>
</dbReference>
<dbReference type="Proteomes" id="UP000291142">
    <property type="component" value="Unassembled WGS sequence"/>
</dbReference>
<dbReference type="InterPro" id="IPR013078">
    <property type="entry name" value="His_Pase_superF_clade-1"/>
</dbReference>